<sequence>MRICYLLGILLLFICLSVPANGNLYDTLECYNKHGRCRRLCFHNERPIGTCTGGRQHCCK</sequence>
<protein>
    <submittedName>
        <fullName evidence="7">Gallinacin-13-like</fullName>
    </submittedName>
</protein>
<dbReference type="AlphaFoldDB" id="A0AA97IZ26"/>
<keyword evidence="6" id="KW-1185">Reference proteome</keyword>
<accession>A0AA97IZ26</accession>
<feature type="chain" id="PRO_5041668909" evidence="4">
    <location>
        <begin position="23"/>
        <end position="60"/>
    </location>
</feature>
<dbReference type="GeneID" id="129324746"/>
<dbReference type="GO" id="GO:0060326">
    <property type="term" value="P:cell chemotaxis"/>
    <property type="evidence" value="ECO:0007669"/>
    <property type="project" value="TreeGrafter"/>
</dbReference>
<proteinExistence type="predicted"/>
<dbReference type="KEGG" id="emc:129324746"/>
<keyword evidence="3 4" id="KW-0732">Signal</keyword>
<dbReference type="Proteomes" id="UP001190640">
    <property type="component" value="Chromosome 1"/>
</dbReference>
<evidence type="ECO:0000256" key="4">
    <source>
        <dbReference type="SAM" id="SignalP"/>
    </source>
</evidence>
<evidence type="ECO:0000256" key="1">
    <source>
        <dbReference type="ARBA" id="ARBA00004613"/>
    </source>
</evidence>
<gene>
    <name evidence="7" type="primary">LOC129324746</name>
</gene>
<comment type="subcellular location">
    <subcellularLocation>
        <location evidence="1">Secreted</location>
    </subcellularLocation>
</comment>
<dbReference type="RefSeq" id="XP_054828144.1">
    <property type="nucleotide sequence ID" value="XM_054972169.1"/>
</dbReference>
<reference evidence="7" key="1">
    <citation type="submission" date="2025-08" db="UniProtKB">
        <authorList>
            <consortium name="RefSeq"/>
        </authorList>
    </citation>
    <scope>IDENTIFICATION</scope>
    <source>
        <tissue evidence="7">Blood</tissue>
    </source>
</reference>
<dbReference type="PANTHER" id="PTHR20515">
    <property type="entry name" value="BETA-DEFENSIN"/>
    <property type="match status" value="1"/>
</dbReference>
<organism evidence="6 7">
    <name type="scientific">Eublepharis macularius</name>
    <name type="common">Leopard gecko</name>
    <name type="synonym">Cyrtodactylus macularius</name>
    <dbReference type="NCBI Taxonomy" id="481883"/>
    <lineage>
        <taxon>Eukaryota</taxon>
        <taxon>Metazoa</taxon>
        <taxon>Chordata</taxon>
        <taxon>Craniata</taxon>
        <taxon>Vertebrata</taxon>
        <taxon>Euteleostomi</taxon>
        <taxon>Lepidosauria</taxon>
        <taxon>Squamata</taxon>
        <taxon>Bifurcata</taxon>
        <taxon>Gekkota</taxon>
        <taxon>Eublepharidae</taxon>
        <taxon>Eublepharinae</taxon>
        <taxon>Eublepharis</taxon>
    </lineage>
</organism>
<evidence type="ECO:0000259" key="5">
    <source>
        <dbReference type="Pfam" id="PF00711"/>
    </source>
</evidence>
<dbReference type="SUPFAM" id="SSF57392">
    <property type="entry name" value="Defensin-like"/>
    <property type="match status" value="1"/>
</dbReference>
<evidence type="ECO:0000256" key="2">
    <source>
        <dbReference type="ARBA" id="ARBA00022525"/>
    </source>
</evidence>
<name>A0AA97IZ26_EUBMA</name>
<dbReference type="GO" id="GO:0031731">
    <property type="term" value="F:CCR6 chemokine receptor binding"/>
    <property type="evidence" value="ECO:0007669"/>
    <property type="project" value="TreeGrafter"/>
</dbReference>
<dbReference type="CDD" id="cd21908">
    <property type="entry name" value="BDD_Gal13"/>
    <property type="match status" value="1"/>
</dbReference>
<dbReference type="Pfam" id="PF00711">
    <property type="entry name" value="Defensin_beta"/>
    <property type="match status" value="1"/>
</dbReference>
<dbReference type="GO" id="GO:0042056">
    <property type="term" value="F:chemoattractant activity"/>
    <property type="evidence" value="ECO:0007669"/>
    <property type="project" value="TreeGrafter"/>
</dbReference>
<dbReference type="PANTHER" id="PTHR20515:SF0">
    <property type="entry name" value="BETA-DEFENSIN 103"/>
    <property type="match status" value="1"/>
</dbReference>
<evidence type="ECO:0000313" key="6">
    <source>
        <dbReference type="Proteomes" id="UP001190640"/>
    </source>
</evidence>
<dbReference type="GO" id="GO:0042742">
    <property type="term" value="P:defense response to bacterium"/>
    <property type="evidence" value="ECO:0007669"/>
    <property type="project" value="TreeGrafter"/>
</dbReference>
<evidence type="ECO:0000256" key="3">
    <source>
        <dbReference type="ARBA" id="ARBA00022729"/>
    </source>
</evidence>
<keyword evidence="2" id="KW-0964">Secreted</keyword>
<evidence type="ECO:0000313" key="7">
    <source>
        <dbReference type="RefSeq" id="XP_054828144.1"/>
    </source>
</evidence>
<feature type="signal peptide" evidence="4">
    <location>
        <begin position="1"/>
        <end position="22"/>
    </location>
</feature>
<dbReference type="InterPro" id="IPR001855">
    <property type="entry name" value="Defensin_beta-like"/>
</dbReference>
<dbReference type="GO" id="GO:0005615">
    <property type="term" value="C:extracellular space"/>
    <property type="evidence" value="ECO:0007669"/>
    <property type="project" value="TreeGrafter"/>
</dbReference>
<dbReference type="Gene3D" id="3.10.360.10">
    <property type="entry name" value="Antimicrobial Peptide, Beta-defensin 2, Chain A"/>
    <property type="match status" value="1"/>
</dbReference>
<feature type="domain" description="Beta-defensin-like" evidence="5">
    <location>
        <begin position="26"/>
        <end position="60"/>
    </location>
</feature>